<evidence type="ECO:0000313" key="2">
    <source>
        <dbReference type="EMBL" id="MDD7972194.1"/>
    </source>
</evidence>
<dbReference type="RefSeq" id="WP_274352871.1">
    <property type="nucleotide sequence ID" value="NZ_JAQZSM010000013.1"/>
</dbReference>
<evidence type="ECO:0000256" key="1">
    <source>
        <dbReference type="SAM" id="MobiDB-lite"/>
    </source>
</evidence>
<comment type="caution">
    <text evidence="2">The sequence shown here is derived from an EMBL/GenBank/DDBJ whole genome shotgun (WGS) entry which is preliminary data.</text>
</comment>
<dbReference type="EMBL" id="JAQZSM010000013">
    <property type="protein sequence ID" value="MDD7972194.1"/>
    <property type="molecule type" value="Genomic_DNA"/>
</dbReference>
<gene>
    <name evidence="2" type="ORF">PUT78_13895</name>
</gene>
<proteinExistence type="predicted"/>
<sequence>MTDAYPENTDPDPFRSPRDVPTRRACLRCKTVFQSEGFGERICPRCKGSAQWKSGLPARGDGNRQR</sequence>
<keyword evidence="3" id="KW-1185">Reference proteome</keyword>
<organism evidence="2 3">
    <name type="scientific">Roseinatronobacter alkalisoli</name>
    <dbReference type="NCBI Taxonomy" id="3028235"/>
    <lineage>
        <taxon>Bacteria</taxon>
        <taxon>Pseudomonadati</taxon>
        <taxon>Pseudomonadota</taxon>
        <taxon>Alphaproteobacteria</taxon>
        <taxon>Rhodobacterales</taxon>
        <taxon>Paracoccaceae</taxon>
        <taxon>Roseinatronobacter</taxon>
    </lineage>
</organism>
<accession>A0ABT5TAN8</accession>
<protein>
    <recommendedName>
        <fullName evidence="4">Transcriptional regulator</fullName>
    </recommendedName>
</protein>
<name>A0ABT5TAN8_9RHOB</name>
<reference evidence="2" key="1">
    <citation type="submission" date="2023-02" db="EMBL/GenBank/DDBJ databases">
        <title>Description of Roseinatronobacter alkalisoli sp. nov., an alkaliphilic bacerium isolated from soda soil.</title>
        <authorList>
            <person name="Wei W."/>
        </authorList>
    </citation>
    <scope>NUCLEOTIDE SEQUENCE</scope>
    <source>
        <strain evidence="2">HJB301</strain>
    </source>
</reference>
<feature type="region of interest" description="Disordered" evidence="1">
    <location>
        <begin position="1"/>
        <end position="20"/>
    </location>
</feature>
<evidence type="ECO:0000313" key="3">
    <source>
        <dbReference type="Proteomes" id="UP001431784"/>
    </source>
</evidence>
<dbReference type="Proteomes" id="UP001431784">
    <property type="component" value="Unassembled WGS sequence"/>
</dbReference>
<evidence type="ECO:0008006" key="4">
    <source>
        <dbReference type="Google" id="ProtNLM"/>
    </source>
</evidence>